<dbReference type="PANTHER" id="PTHR43156:SF2">
    <property type="entry name" value="STAGE II SPORULATION PROTEIN E"/>
    <property type="match status" value="1"/>
</dbReference>
<comment type="caution">
    <text evidence="3">The sequence shown here is derived from an EMBL/GenBank/DDBJ whole genome shotgun (WGS) entry which is preliminary data.</text>
</comment>
<evidence type="ECO:0000313" key="3">
    <source>
        <dbReference type="EMBL" id="MFE1753888.1"/>
    </source>
</evidence>
<keyword evidence="4" id="KW-1185">Reference proteome</keyword>
<proteinExistence type="predicted"/>
<gene>
    <name evidence="3" type="ORF">ACFW88_25655</name>
</gene>
<dbReference type="Pfam" id="PF07228">
    <property type="entry name" value="SpoIIE"/>
    <property type="match status" value="1"/>
</dbReference>
<dbReference type="InterPro" id="IPR001932">
    <property type="entry name" value="PPM-type_phosphatase-like_dom"/>
</dbReference>
<evidence type="ECO:0000259" key="2">
    <source>
        <dbReference type="SMART" id="SM00331"/>
    </source>
</evidence>
<protein>
    <submittedName>
        <fullName evidence="3">PP2C family protein-serine/threonine phosphatase</fullName>
        <ecNumber evidence="3">3.1.3.16</ecNumber>
    </submittedName>
</protein>
<keyword evidence="1 3" id="KW-0378">Hydrolase</keyword>
<dbReference type="SUPFAM" id="SSF55781">
    <property type="entry name" value="GAF domain-like"/>
    <property type="match status" value="1"/>
</dbReference>
<organism evidence="3 4">
    <name type="scientific">Streptomyces anandii</name>
    <dbReference type="NCBI Taxonomy" id="285454"/>
    <lineage>
        <taxon>Bacteria</taxon>
        <taxon>Bacillati</taxon>
        <taxon>Actinomycetota</taxon>
        <taxon>Actinomycetes</taxon>
        <taxon>Kitasatosporales</taxon>
        <taxon>Streptomycetaceae</taxon>
        <taxon>Streptomyces</taxon>
    </lineage>
</organism>
<sequence length="694" mass="74000">MNVPPDALDRVRTALRQACSPWEVSAALAGSCAWLGVVGWALILAQEDGSHLFPCGISGLPPVWEPPLRPLERTGGWPVCLAALGQLWTSHGFERPYPVPLAIAPAAAAALPLHKSQGALVAVRPGTEPFGDVEQTFLSAVAQEVSDTLTGLLTESKALPQLRQVERGAFTLDLSRNEIVCDRVFAGQHLLPGPGRHALTAVLAALPATDLPQAQQLLGRLRQEPGTYEVVYRVLGPDGVRTLQARCSRAGDVRDRVVLAGHVTDITRDMDDAASRDDRMQRQMRRTEQIRALASACASAGGTSELAAAACDVLAVFGADAIVLAEAADERVRILTSHGQRERHLDALRDVALSARTPLTDALRRHRAVFVASHDALIAAYPHYANSAPRLERQAWAAVPIPLSDPDANPAACMLSFTRPHAFTAEDHALLIAAVGLLGRALDRCRTWDAEHARALALQKGLLPAGLPALPGAELGAFYLPAAAGAYAGGDWYDAFTTRDGRCLLAIGDVEGHDTHAASLMGRVRTAIRAYAVLTDDPAELLHHTNRLLTADNDSDPGRARTATCCIVVLEPATGHARCATAGHPRPLVHTKERGVRELATATGLSLGIFADSTYRSTRHQLADGAQLLLYTDGLSDRPGIQPRRARGLLHNALREAAALPVDTALPHITDHCLDGSRAADDCALLLLRRASTA</sequence>
<evidence type="ECO:0000256" key="1">
    <source>
        <dbReference type="ARBA" id="ARBA00022801"/>
    </source>
</evidence>
<name>A0ABW6HBN0_9ACTN</name>
<dbReference type="InterPro" id="IPR052016">
    <property type="entry name" value="Bact_Sigma-Reg"/>
</dbReference>
<dbReference type="EC" id="3.1.3.16" evidence="3"/>
<dbReference type="InterPro" id="IPR029016">
    <property type="entry name" value="GAF-like_dom_sf"/>
</dbReference>
<dbReference type="PANTHER" id="PTHR43156">
    <property type="entry name" value="STAGE II SPORULATION PROTEIN E-RELATED"/>
    <property type="match status" value="1"/>
</dbReference>
<dbReference type="InterPro" id="IPR036457">
    <property type="entry name" value="PPM-type-like_dom_sf"/>
</dbReference>
<reference evidence="3 4" key="1">
    <citation type="submission" date="2024-09" db="EMBL/GenBank/DDBJ databases">
        <title>The Natural Products Discovery Center: Release of the First 8490 Sequenced Strains for Exploring Actinobacteria Biosynthetic Diversity.</title>
        <authorList>
            <person name="Kalkreuter E."/>
            <person name="Kautsar S.A."/>
            <person name="Yang D."/>
            <person name="Bader C.D."/>
            <person name="Teijaro C.N."/>
            <person name="Fluegel L."/>
            <person name="Davis C.M."/>
            <person name="Simpson J.R."/>
            <person name="Lauterbach L."/>
            <person name="Steele A.D."/>
            <person name="Gui C."/>
            <person name="Meng S."/>
            <person name="Li G."/>
            <person name="Viehrig K."/>
            <person name="Ye F."/>
            <person name="Su P."/>
            <person name="Kiefer A.F."/>
            <person name="Nichols A."/>
            <person name="Cepeda A.J."/>
            <person name="Yan W."/>
            <person name="Fan B."/>
            <person name="Jiang Y."/>
            <person name="Adhikari A."/>
            <person name="Zheng C.-J."/>
            <person name="Schuster L."/>
            <person name="Cowan T.M."/>
            <person name="Smanski M.J."/>
            <person name="Chevrette M.G."/>
            <person name="De Carvalho L.P.S."/>
            <person name="Shen B."/>
        </authorList>
    </citation>
    <scope>NUCLEOTIDE SEQUENCE [LARGE SCALE GENOMIC DNA]</scope>
    <source>
        <strain evidence="3 4">NPDC059500</strain>
    </source>
</reference>
<feature type="domain" description="PPM-type phosphatase" evidence="2">
    <location>
        <begin position="473"/>
        <end position="690"/>
    </location>
</feature>
<dbReference type="RefSeq" id="WP_381826925.1">
    <property type="nucleotide sequence ID" value="NZ_JBHYTS010000047.1"/>
</dbReference>
<accession>A0ABW6HBN0</accession>
<dbReference type="SUPFAM" id="SSF81606">
    <property type="entry name" value="PP2C-like"/>
    <property type="match status" value="1"/>
</dbReference>
<dbReference type="GO" id="GO:0004722">
    <property type="term" value="F:protein serine/threonine phosphatase activity"/>
    <property type="evidence" value="ECO:0007669"/>
    <property type="project" value="UniProtKB-EC"/>
</dbReference>
<evidence type="ECO:0000313" key="4">
    <source>
        <dbReference type="Proteomes" id="UP001599756"/>
    </source>
</evidence>
<dbReference type="EMBL" id="JBHYTS010000047">
    <property type="protein sequence ID" value="MFE1753888.1"/>
    <property type="molecule type" value="Genomic_DNA"/>
</dbReference>
<dbReference type="Gene3D" id="3.60.40.10">
    <property type="entry name" value="PPM-type phosphatase domain"/>
    <property type="match status" value="1"/>
</dbReference>
<dbReference type="Proteomes" id="UP001599756">
    <property type="component" value="Unassembled WGS sequence"/>
</dbReference>
<dbReference type="SMART" id="SM00331">
    <property type="entry name" value="PP2C_SIG"/>
    <property type="match status" value="1"/>
</dbReference>
<dbReference type="Gene3D" id="3.30.450.40">
    <property type="match status" value="1"/>
</dbReference>